<proteinExistence type="predicted"/>
<sequence length="34" mass="3966">MLIRRRQDLELYRLVAGDTALKSSLQQSMRGMLD</sequence>
<reference evidence="1 2" key="1">
    <citation type="submission" date="2015-09" db="EMBL/GenBank/DDBJ databases">
        <title>Genome announcement of multiple Pseudomonas syringae strains.</title>
        <authorList>
            <person name="Thakur S."/>
            <person name="Wang P.W."/>
            <person name="Gong Y."/>
            <person name="Weir B.S."/>
            <person name="Guttman D.S."/>
        </authorList>
    </citation>
    <scope>NUCLEOTIDE SEQUENCE [LARGE SCALE GENOMIC DNA]</scope>
    <source>
        <strain evidence="1 2">ICMP2802</strain>
    </source>
</reference>
<protein>
    <submittedName>
        <fullName evidence="1">Type I restriction-modification system restriction subunit</fullName>
    </submittedName>
</protein>
<accession>A0A0P9I185</accession>
<gene>
    <name evidence="1" type="ORF">ALO91_00689</name>
</gene>
<comment type="caution">
    <text evidence="1">The sequence shown here is derived from an EMBL/GenBank/DDBJ whole genome shotgun (WGS) entry which is preliminary data.</text>
</comment>
<organism evidence="1 2">
    <name type="scientific">Pseudomonas syringae pv. aceris</name>
    <dbReference type="NCBI Taxonomy" id="199198"/>
    <lineage>
        <taxon>Bacteria</taxon>
        <taxon>Pseudomonadati</taxon>
        <taxon>Pseudomonadota</taxon>
        <taxon>Gammaproteobacteria</taxon>
        <taxon>Pseudomonadales</taxon>
        <taxon>Pseudomonadaceae</taxon>
        <taxon>Pseudomonas</taxon>
        <taxon>Pseudomonas syringae</taxon>
    </lineage>
</organism>
<evidence type="ECO:0000313" key="2">
    <source>
        <dbReference type="Proteomes" id="UP000050297"/>
    </source>
</evidence>
<dbReference type="EMBL" id="LJPM01000017">
    <property type="protein sequence ID" value="KPW27441.1"/>
    <property type="molecule type" value="Genomic_DNA"/>
</dbReference>
<evidence type="ECO:0000313" key="1">
    <source>
        <dbReference type="EMBL" id="KPW27441.1"/>
    </source>
</evidence>
<dbReference type="Proteomes" id="UP000050297">
    <property type="component" value="Unassembled WGS sequence"/>
</dbReference>
<dbReference type="PATRIC" id="fig|199198.5.peg.994"/>
<dbReference type="AlphaFoldDB" id="A0A0P9I185"/>
<name>A0A0P9I185_PSESX</name>